<dbReference type="EMBL" id="FNND01000004">
    <property type="protein sequence ID" value="SDW78712.1"/>
    <property type="molecule type" value="Genomic_DNA"/>
</dbReference>
<dbReference type="Pfam" id="PF11967">
    <property type="entry name" value="RecO_N"/>
    <property type="match status" value="1"/>
</dbReference>
<evidence type="ECO:0000256" key="1">
    <source>
        <dbReference type="ARBA" id="ARBA00022763"/>
    </source>
</evidence>
<dbReference type="GO" id="GO:0006302">
    <property type="term" value="P:double-strand break repair"/>
    <property type="evidence" value="ECO:0007669"/>
    <property type="project" value="TreeGrafter"/>
</dbReference>
<evidence type="ECO:0000259" key="4">
    <source>
        <dbReference type="Pfam" id="PF11967"/>
    </source>
</evidence>
<dbReference type="RefSeq" id="WP_016420698.1">
    <property type="nucleotide sequence ID" value="NZ_FNND01000004.1"/>
</dbReference>
<dbReference type="PANTHER" id="PTHR33991">
    <property type="entry name" value="DNA REPAIR PROTEIN RECO"/>
    <property type="match status" value="1"/>
</dbReference>
<dbReference type="SUPFAM" id="SSF57863">
    <property type="entry name" value="ArfGap/RecO-like zinc finger"/>
    <property type="match status" value="1"/>
</dbReference>
<proteinExistence type="predicted"/>
<evidence type="ECO:0000313" key="6">
    <source>
        <dbReference type="Proteomes" id="UP000182771"/>
    </source>
</evidence>
<dbReference type="InterPro" id="IPR012340">
    <property type="entry name" value="NA-bd_OB-fold"/>
</dbReference>
<keyword evidence="6" id="KW-1185">Reference proteome</keyword>
<gene>
    <name evidence="5" type="ORF">SAMN05444420_10456</name>
</gene>
<organism evidence="5 6">
    <name type="scientific">Capnocytophaga granulosa</name>
    <dbReference type="NCBI Taxonomy" id="45242"/>
    <lineage>
        <taxon>Bacteria</taxon>
        <taxon>Pseudomonadati</taxon>
        <taxon>Bacteroidota</taxon>
        <taxon>Flavobacteriia</taxon>
        <taxon>Flavobacteriales</taxon>
        <taxon>Flavobacteriaceae</taxon>
        <taxon>Capnocytophaga</taxon>
    </lineage>
</organism>
<evidence type="ECO:0000313" key="5">
    <source>
        <dbReference type="EMBL" id="SDW78712.1"/>
    </source>
</evidence>
<accession>A0A1H2WDJ7</accession>
<comment type="caution">
    <text evidence="5">The sequence shown here is derived from an EMBL/GenBank/DDBJ whole genome shotgun (WGS) entry which is preliminary data.</text>
</comment>
<dbReference type="GeneID" id="85017422"/>
<dbReference type="OrthoDB" id="9789152at2"/>
<dbReference type="GO" id="GO:0006310">
    <property type="term" value="P:DNA recombination"/>
    <property type="evidence" value="ECO:0007669"/>
    <property type="project" value="UniProtKB-KW"/>
</dbReference>
<reference evidence="5 6" key="1">
    <citation type="submission" date="2016-10" db="EMBL/GenBank/DDBJ databases">
        <authorList>
            <person name="Varghese N."/>
            <person name="Submissions S."/>
        </authorList>
    </citation>
    <scope>NUCLEOTIDE SEQUENCE [LARGE SCALE GENOMIC DNA]</scope>
    <source>
        <strain evidence="5 6">DSM 11449</strain>
    </source>
</reference>
<keyword evidence="3" id="KW-0234">DNA repair</keyword>
<dbReference type="Proteomes" id="UP000182771">
    <property type="component" value="Unassembled WGS sequence"/>
</dbReference>
<name>A0A1H2WDJ7_9FLAO</name>
<sequence length="236" mass="27470">MIQTKAIVLSAIKFQETSLIVRCYTLEGIRSYLLRGVLKHKKKAITPAYFQPLSQLEVITTDRNDGTLEYIKEVKVSYPYKNLHQSVIRSSVLFFLAEIGGSVLQEEVPNAALFSFWEKNLQWYDRAEHFANFHLKFLTDLTFYLGVLPNTSAIELPFFDLEAGVFVAMHNGHFLMSESESLLLKFFLTHSIEEVSQLKMSREERNDLLEQLLNYYRWHLPAFKTPHSWEVLKSVL</sequence>
<keyword evidence="1" id="KW-0227">DNA damage</keyword>
<evidence type="ECO:0000256" key="2">
    <source>
        <dbReference type="ARBA" id="ARBA00023172"/>
    </source>
</evidence>
<evidence type="ECO:0000256" key="3">
    <source>
        <dbReference type="ARBA" id="ARBA00023204"/>
    </source>
</evidence>
<dbReference type="Gene3D" id="2.40.50.140">
    <property type="entry name" value="Nucleic acid-binding proteins"/>
    <property type="match status" value="1"/>
</dbReference>
<dbReference type="SUPFAM" id="SSF50249">
    <property type="entry name" value="Nucleic acid-binding proteins"/>
    <property type="match status" value="1"/>
</dbReference>
<dbReference type="InterPro" id="IPR022572">
    <property type="entry name" value="DNA_rep/recomb_RecO_N"/>
</dbReference>
<dbReference type="GO" id="GO:0043590">
    <property type="term" value="C:bacterial nucleoid"/>
    <property type="evidence" value="ECO:0007669"/>
    <property type="project" value="TreeGrafter"/>
</dbReference>
<dbReference type="InterPro" id="IPR037278">
    <property type="entry name" value="ARFGAP/RecO"/>
</dbReference>
<dbReference type="InterPro" id="IPR003717">
    <property type="entry name" value="RecO"/>
</dbReference>
<keyword evidence="2" id="KW-0233">DNA recombination</keyword>
<dbReference type="Pfam" id="PF02565">
    <property type="entry name" value="RecO_C"/>
    <property type="match status" value="1"/>
</dbReference>
<dbReference type="PANTHER" id="PTHR33991:SF1">
    <property type="entry name" value="DNA REPAIR PROTEIN RECO"/>
    <property type="match status" value="1"/>
</dbReference>
<protein>
    <submittedName>
        <fullName evidence="5">DNA replication and repair protein RecO</fullName>
    </submittedName>
</protein>
<dbReference type="AlphaFoldDB" id="A0A1H2WDJ7"/>
<feature type="domain" description="DNA replication/recombination mediator RecO N-terminal" evidence="4">
    <location>
        <begin position="1"/>
        <end position="79"/>
    </location>
</feature>